<reference evidence="9 10" key="1">
    <citation type="submission" date="2012-02" db="EMBL/GenBank/DDBJ databases">
        <title>Whole genome shotgun sequence of Mobilicoccus pelagius NBRC 104925.</title>
        <authorList>
            <person name="Yoshida Y."/>
            <person name="Hosoyama A."/>
            <person name="Tsuchikane K."/>
            <person name="Katsumata H."/>
            <person name="Yamazaki S."/>
            <person name="Fujita N."/>
        </authorList>
    </citation>
    <scope>NUCLEOTIDE SEQUENCE [LARGE SCALE GENOMIC DNA]</scope>
    <source>
        <strain evidence="9 10">NBRC 104925</strain>
    </source>
</reference>
<proteinExistence type="predicted"/>
<dbReference type="eggNOG" id="COG2064">
    <property type="taxonomic scope" value="Bacteria"/>
</dbReference>
<comment type="caution">
    <text evidence="9">The sequence shown here is derived from an EMBL/GenBank/DDBJ whole genome shotgun (WGS) entry which is preliminary data.</text>
</comment>
<evidence type="ECO:0000313" key="9">
    <source>
        <dbReference type="EMBL" id="GAB47423.1"/>
    </source>
</evidence>
<protein>
    <recommendedName>
        <fullName evidence="8">Type II secretion system protein GspF domain-containing protein</fullName>
    </recommendedName>
</protein>
<keyword evidence="10" id="KW-1185">Reference proteome</keyword>
<evidence type="ECO:0000256" key="7">
    <source>
        <dbReference type="SAM" id="SignalP"/>
    </source>
</evidence>
<feature type="signal peptide" evidence="7">
    <location>
        <begin position="1"/>
        <end position="22"/>
    </location>
</feature>
<dbReference type="GO" id="GO:0005886">
    <property type="term" value="C:plasma membrane"/>
    <property type="evidence" value="ECO:0007669"/>
    <property type="project" value="UniProtKB-SubCell"/>
</dbReference>
<dbReference type="PANTHER" id="PTHR35007">
    <property type="entry name" value="INTEGRAL MEMBRANE PROTEIN-RELATED"/>
    <property type="match status" value="1"/>
</dbReference>
<keyword evidence="2" id="KW-1003">Cell membrane</keyword>
<keyword evidence="4 6" id="KW-1133">Transmembrane helix</keyword>
<feature type="chain" id="PRO_5003599771" description="Type II secretion system protein GspF domain-containing protein" evidence="7">
    <location>
        <begin position="23"/>
        <end position="195"/>
    </location>
</feature>
<evidence type="ECO:0000256" key="6">
    <source>
        <dbReference type="SAM" id="Phobius"/>
    </source>
</evidence>
<keyword evidence="3 6" id="KW-0812">Transmembrane</keyword>
<keyword evidence="5 6" id="KW-0472">Membrane</keyword>
<evidence type="ECO:0000256" key="4">
    <source>
        <dbReference type="ARBA" id="ARBA00022989"/>
    </source>
</evidence>
<feature type="domain" description="Type II secretion system protein GspF" evidence="8">
    <location>
        <begin position="62"/>
        <end position="179"/>
    </location>
</feature>
<dbReference type="EMBL" id="BAFE01000011">
    <property type="protein sequence ID" value="GAB47423.1"/>
    <property type="molecule type" value="Genomic_DNA"/>
</dbReference>
<evidence type="ECO:0000256" key="2">
    <source>
        <dbReference type="ARBA" id="ARBA00022475"/>
    </source>
</evidence>
<evidence type="ECO:0000256" key="5">
    <source>
        <dbReference type="ARBA" id="ARBA00023136"/>
    </source>
</evidence>
<dbReference type="PANTHER" id="PTHR35007:SF3">
    <property type="entry name" value="POSSIBLE CONSERVED ALANINE RICH MEMBRANE PROTEIN"/>
    <property type="match status" value="1"/>
</dbReference>
<feature type="transmembrane region" description="Helical" evidence="6">
    <location>
        <begin position="172"/>
        <end position="193"/>
    </location>
</feature>
<dbReference type="AlphaFoldDB" id="H5UNW5"/>
<evidence type="ECO:0000256" key="1">
    <source>
        <dbReference type="ARBA" id="ARBA00004651"/>
    </source>
</evidence>
<name>H5UNW5_9MICO</name>
<dbReference type="STRING" id="1089455.MOPEL_011_00050"/>
<sequence length="195" mass="19876">MFVVTVLVAAVLTALAVALAHAAGVGDGGVLPLTGRGGRLSRLLPEVEQVPTPAVEIADVADLLTLVLLSGRGVTSALTVVSDRLGGRLGADLGVVVAARAWGLDDEHAWATVDPAWEPVARALVLAEAAGVPPSTTLAAAAEDIRRTEEHRLEVATERLGVRLVLPLGLTFLPAFVATTVVPVVSALAGTVLRG</sequence>
<evidence type="ECO:0000313" key="10">
    <source>
        <dbReference type="Proteomes" id="UP000004367"/>
    </source>
</evidence>
<evidence type="ECO:0000256" key="3">
    <source>
        <dbReference type="ARBA" id="ARBA00022692"/>
    </source>
</evidence>
<organism evidence="9 10">
    <name type="scientific">Mobilicoccus pelagius NBRC 104925</name>
    <dbReference type="NCBI Taxonomy" id="1089455"/>
    <lineage>
        <taxon>Bacteria</taxon>
        <taxon>Bacillati</taxon>
        <taxon>Actinomycetota</taxon>
        <taxon>Actinomycetes</taxon>
        <taxon>Micrococcales</taxon>
        <taxon>Dermatophilaceae</taxon>
        <taxon>Mobilicoccus</taxon>
    </lineage>
</organism>
<accession>H5UNW5</accession>
<keyword evidence="7" id="KW-0732">Signal</keyword>
<evidence type="ECO:0000259" key="8">
    <source>
        <dbReference type="Pfam" id="PF00482"/>
    </source>
</evidence>
<dbReference type="Proteomes" id="UP000004367">
    <property type="component" value="Unassembled WGS sequence"/>
</dbReference>
<comment type="subcellular location">
    <subcellularLocation>
        <location evidence="1">Cell membrane</location>
        <topology evidence="1">Multi-pass membrane protein</topology>
    </subcellularLocation>
</comment>
<gene>
    <name evidence="9" type="ORF">MOPEL_011_00050</name>
</gene>
<dbReference type="Pfam" id="PF00482">
    <property type="entry name" value="T2SSF"/>
    <property type="match status" value="1"/>
</dbReference>
<dbReference type="InterPro" id="IPR018076">
    <property type="entry name" value="T2SS_GspF_dom"/>
</dbReference>